<dbReference type="STRING" id="1229780.BN381_10305"/>
<organism evidence="1 2">
    <name type="scientific">Candidatus Neomicrothrix parvicella RN1</name>
    <dbReference type="NCBI Taxonomy" id="1229780"/>
    <lineage>
        <taxon>Bacteria</taxon>
        <taxon>Bacillati</taxon>
        <taxon>Actinomycetota</taxon>
        <taxon>Acidimicrobiia</taxon>
        <taxon>Acidimicrobiales</taxon>
        <taxon>Microthrixaceae</taxon>
        <taxon>Candidatus Neomicrothrix</taxon>
    </lineage>
</organism>
<dbReference type="AlphaFoldDB" id="R4YVM4"/>
<accession>R4YVM4</accession>
<evidence type="ECO:0000313" key="1">
    <source>
        <dbReference type="EMBL" id="CCM62074.1"/>
    </source>
</evidence>
<comment type="caution">
    <text evidence="1">The sequence shown here is derived from an EMBL/GenBank/DDBJ whole genome shotgun (WGS) entry which is preliminary data.</text>
</comment>
<proteinExistence type="predicted"/>
<dbReference type="HOGENOM" id="CLU_3077943_0_0_11"/>
<sequence>MGVFVPMVKESIELLYQFDRDFVVDSGEFEHRFEWGPVPLESSIATTARASR</sequence>
<dbReference type="eggNOG" id="COG0451">
    <property type="taxonomic scope" value="Bacteria"/>
</dbReference>
<dbReference type="OrthoDB" id="8205493at2"/>
<reference evidence="1 2" key="1">
    <citation type="journal article" date="2013" name="ISME J.">
        <title>Metabolic model for the filamentous 'Candidatus Microthrix parvicella' based on genomic and metagenomic analyses.</title>
        <authorList>
            <person name="Jon McIlroy S."/>
            <person name="Kristiansen R."/>
            <person name="Albertsen M."/>
            <person name="Michael Karst S."/>
            <person name="Rossetti S."/>
            <person name="Lund Nielsen J."/>
            <person name="Tandoi V."/>
            <person name="James Seviour R."/>
            <person name="Nielsen P.H."/>
        </authorList>
    </citation>
    <scope>NUCLEOTIDE SEQUENCE [LARGE SCALE GENOMIC DNA]</scope>
    <source>
        <strain evidence="1 2">RN1</strain>
    </source>
</reference>
<protein>
    <submittedName>
        <fullName evidence="1">Uncharacterized protein</fullName>
    </submittedName>
</protein>
<name>R4YVM4_9ACTN</name>
<dbReference type="RefSeq" id="WP_012223126.1">
    <property type="nucleotide sequence ID" value="NZ_HG422565.1"/>
</dbReference>
<gene>
    <name evidence="1" type="ORF">BN381_10305</name>
</gene>
<keyword evidence="2" id="KW-1185">Reference proteome</keyword>
<dbReference type="EMBL" id="CANL01000001">
    <property type="protein sequence ID" value="CCM62074.1"/>
    <property type="molecule type" value="Genomic_DNA"/>
</dbReference>
<evidence type="ECO:0000313" key="2">
    <source>
        <dbReference type="Proteomes" id="UP000018291"/>
    </source>
</evidence>
<dbReference type="Proteomes" id="UP000018291">
    <property type="component" value="Unassembled WGS sequence"/>
</dbReference>